<evidence type="ECO:0000313" key="4">
    <source>
        <dbReference type="Proteomes" id="UP000179284"/>
    </source>
</evidence>
<proteinExistence type="predicted"/>
<feature type="domain" description="DHHA1" evidence="2">
    <location>
        <begin position="212"/>
        <end position="293"/>
    </location>
</feature>
<dbReference type="InterPro" id="IPR003156">
    <property type="entry name" value="DHHA1_dom"/>
</dbReference>
<dbReference type="EMBL" id="CP017831">
    <property type="protein sequence ID" value="AOZ95744.1"/>
    <property type="molecule type" value="Genomic_DNA"/>
</dbReference>
<dbReference type="PANTHER" id="PTHR47618">
    <property type="entry name" value="BIFUNCTIONAL OLIGORIBONUCLEASE AND PAP PHOSPHATASE NRNA"/>
    <property type="match status" value="1"/>
</dbReference>
<protein>
    <submittedName>
        <fullName evidence="3">DHH domain-containing protein</fullName>
    </submittedName>
</protein>
<keyword evidence="4" id="KW-1185">Reference proteome</keyword>
<dbReference type="InterPro" id="IPR051319">
    <property type="entry name" value="Oligoribo/pAp-PDE_c-di-AMP_PDE"/>
</dbReference>
<evidence type="ECO:0000313" key="3">
    <source>
        <dbReference type="EMBL" id="AOZ95744.1"/>
    </source>
</evidence>
<dbReference type="Proteomes" id="UP000179284">
    <property type="component" value="Chromosome I"/>
</dbReference>
<dbReference type="Gene3D" id="3.10.310.30">
    <property type="match status" value="1"/>
</dbReference>
<dbReference type="InterPro" id="IPR038763">
    <property type="entry name" value="DHH_sf"/>
</dbReference>
<accession>A0A1D9P059</accession>
<dbReference type="RefSeq" id="WP_071175486.1">
    <property type="nucleotide sequence ID" value="NZ_CP017831.1"/>
</dbReference>
<reference evidence="4" key="1">
    <citation type="submission" date="2016-10" db="EMBL/GenBank/DDBJ databases">
        <title>The complete genome sequence of the rumen bacterium Butyrivibrio hungatei MB2003.</title>
        <authorList>
            <person name="Palevich N."/>
            <person name="Kelly W.J."/>
            <person name="Leahy S.C."/>
            <person name="Altermann E."/>
            <person name="Rakonjac J."/>
            <person name="Attwood G.T."/>
        </authorList>
    </citation>
    <scope>NUCLEOTIDE SEQUENCE [LARGE SCALE GENOMIC DNA]</scope>
    <source>
        <strain evidence="4">MB2003</strain>
    </source>
</reference>
<dbReference type="InterPro" id="IPR001667">
    <property type="entry name" value="DDH_dom"/>
</dbReference>
<sequence>MKLRDLLAFNDIVIQCHDNPDADALASGYGLYLYFKDQGKNIRFIYRGNNRIKKSNLMIMVDELQIPVEYAPSFDEEVELLLTVDCQYGQRNVTMTRAQTIAVIDHHQKTVELPELSEVRSSVGSASTIVWDMLMDEGYEIDMKLSTALYYGLYCDTNKFSEVSHPLDRDMMDELVVNRSLIVKMRNSNMSLDELKITGKAILGYEFFAEKKYLIIESEPCDPNILGVMSDFSLETEGVDVCIAYYVGKDEIKFSVRSCAKEVHANELAFFLAEGVGGGGGHIYKAGGTMRPELVAGKQTQVQGSFQDGAEWYIKHKMEEYFDSYDVIIARNTLLDTSSMDRYVKIPCKRGCAKLTDIFPENTRVSIRTLEGDIDITVNDQLYVMIGIEGEIYPIDARKLKRSYSLANEGYDVNLEYNPTIKDCASGEKKQILAYARTIIPRDDHSVIFASRIKKTVKIFTMWDEEKYYLGNPGDYIACREDDLHDIYIIKERLFDQLYTRKK</sequence>
<evidence type="ECO:0000259" key="2">
    <source>
        <dbReference type="Pfam" id="PF02272"/>
    </source>
</evidence>
<dbReference type="SUPFAM" id="SSF64182">
    <property type="entry name" value="DHH phosphoesterases"/>
    <property type="match status" value="1"/>
</dbReference>
<name>A0A1D9P059_9FIRM</name>
<dbReference type="KEGG" id="bhu:bhn_I0710"/>
<feature type="domain" description="DDH" evidence="1">
    <location>
        <begin position="12"/>
        <end position="152"/>
    </location>
</feature>
<dbReference type="Gene3D" id="3.90.1640.10">
    <property type="entry name" value="inorganic pyrophosphatase (n-terminal core)"/>
    <property type="match status" value="1"/>
</dbReference>
<dbReference type="GO" id="GO:0003676">
    <property type="term" value="F:nucleic acid binding"/>
    <property type="evidence" value="ECO:0007669"/>
    <property type="project" value="InterPro"/>
</dbReference>
<dbReference type="AlphaFoldDB" id="A0A1D9P059"/>
<evidence type="ECO:0000259" key="1">
    <source>
        <dbReference type="Pfam" id="PF01368"/>
    </source>
</evidence>
<dbReference type="PANTHER" id="PTHR47618:SF1">
    <property type="entry name" value="BIFUNCTIONAL OLIGORIBONUCLEASE AND PAP PHOSPHATASE NRNA"/>
    <property type="match status" value="1"/>
</dbReference>
<dbReference type="Pfam" id="PF01368">
    <property type="entry name" value="DHH"/>
    <property type="match status" value="1"/>
</dbReference>
<dbReference type="OrthoDB" id="5896813at2"/>
<dbReference type="Pfam" id="PF02272">
    <property type="entry name" value="DHHA1"/>
    <property type="match status" value="1"/>
</dbReference>
<gene>
    <name evidence="3" type="ORF">bhn_I0710</name>
</gene>
<organism evidence="3 4">
    <name type="scientific">Butyrivibrio hungatei</name>
    <dbReference type="NCBI Taxonomy" id="185008"/>
    <lineage>
        <taxon>Bacteria</taxon>
        <taxon>Bacillati</taxon>
        <taxon>Bacillota</taxon>
        <taxon>Clostridia</taxon>
        <taxon>Lachnospirales</taxon>
        <taxon>Lachnospiraceae</taxon>
        <taxon>Butyrivibrio</taxon>
    </lineage>
</organism>